<dbReference type="InterPro" id="IPR038573">
    <property type="entry name" value="BrnT_sf"/>
</dbReference>
<dbReference type="EMBL" id="JAAXPG010000003">
    <property type="protein sequence ID" value="NKY96926.1"/>
    <property type="molecule type" value="Genomic_DNA"/>
</dbReference>
<dbReference type="RefSeq" id="WP_168443946.1">
    <property type="nucleotide sequence ID" value="NZ_JAAXPG010000003.1"/>
</dbReference>
<dbReference type="Gene3D" id="3.10.450.530">
    <property type="entry name" value="Ribonuclease toxin, BrnT, of type II toxin-antitoxin system"/>
    <property type="match status" value="1"/>
</dbReference>
<dbReference type="AlphaFoldDB" id="A0A7X6RP94"/>
<evidence type="ECO:0000313" key="1">
    <source>
        <dbReference type="EMBL" id="NKY96926.1"/>
    </source>
</evidence>
<reference evidence="1 2" key="1">
    <citation type="submission" date="2020-04" db="EMBL/GenBank/DDBJ databases">
        <title>MicrobeNet Type strains.</title>
        <authorList>
            <person name="Nicholson A.C."/>
        </authorList>
    </citation>
    <scope>NUCLEOTIDE SEQUENCE [LARGE SCALE GENOMIC DNA]</scope>
    <source>
        <strain evidence="1 2">ATCC 23612</strain>
    </source>
</reference>
<accession>A0A7X6RP94</accession>
<name>A0A7X6RP94_9ACTN</name>
<dbReference type="Proteomes" id="UP000553209">
    <property type="component" value="Unassembled WGS sequence"/>
</dbReference>
<protein>
    <submittedName>
        <fullName evidence="1">BrnT family toxin</fullName>
    </submittedName>
</protein>
<sequence length="89" mass="10031">MNMGIHWTDANEAHIARRGVSPQEVEEAVGFPHWTFAGREGTTILLGRTHGGSCLTVVLAESIGHHRSWYVVTARDMTSEERRTFQRKV</sequence>
<comment type="caution">
    <text evidence="1">The sequence shown here is derived from an EMBL/GenBank/DDBJ whole genome shotgun (WGS) entry which is preliminary data.</text>
</comment>
<keyword evidence="2" id="KW-1185">Reference proteome</keyword>
<gene>
    <name evidence="1" type="ORF">HGB44_04420</name>
</gene>
<proteinExistence type="predicted"/>
<evidence type="ECO:0000313" key="2">
    <source>
        <dbReference type="Proteomes" id="UP000553209"/>
    </source>
</evidence>
<organism evidence="1 2">
    <name type="scientific">Nocardiopsis alborubida</name>
    <dbReference type="NCBI Taxonomy" id="146802"/>
    <lineage>
        <taxon>Bacteria</taxon>
        <taxon>Bacillati</taxon>
        <taxon>Actinomycetota</taxon>
        <taxon>Actinomycetes</taxon>
        <taxon>Streptosporangiales</taxon>
        <taxon>Nocardiopsidaceae</taxon>
        <taxon>Nocardiopsis</taxon>
    </lineage>
</organism>